<dbReference type="EMBL" id="FQVK01000012">
    <property type="protein sequence ID" value="SHE95166.1"/>
    <property type="molecule type" value="Genomic_DNA"/>
</dbReference>
<protein>
    <submittedName>
        <fullName evidence="4">Transglycosylase SLT domain-containing protein</fullName>
    </submittedName>
</protein>
<evidence type="ECO:0000256" key="1">
    <source>
        <dbReference type="ARBA" id="ARBA00009387"/>
    </source>
</evidence>
<organism evidence="4 5">
    <name type="scientific">Ruegeria intermedia</name>
    <dbReference type="NCBI Taxonomy" id="996115"/>
    <lineage>
        <taxon>Bacteria</taxon>
        <taxon>Pseudomonadati</taxon>
        <taxon>Pseudomonadota</taxon>
        <taxon>Alphaproteobacteria</taxon>
        <taxon>Rhodobacterales</taxon>
        <taxon>Roseobacteraceae</taxon>
        <taxon>Ruegeria</taxon>
    </lineage>
</organism>
<dbReference type="CDD" id="cd13400">
    <property type="entry name" value="LT_IagB-like"/>
    <property type="match status" value="1"/>
</dbReference>
<feature type="chain" id="PRO_5013290824" evidence="2">
    <location>
        <begin position="24"/>
        <end position="235"/>
    </location>
</feature>
<dbReference type="Gene3D" id="1.10.530.10">
    <property type="match status" value="1"/>
</dbReference>
<keyword evidence="5" id="KW-1185">Reference proteome</keyword>
<evidence type="ECO:0000259" key="3">
    <source>
        <dbReference type="Pfam" id="PF01464"/>
    </source>
</evidence>
<name>A0A1M4XP69_9RHOB</name>
<dbReference type="InterPro" id="IPR008258">
    <property type="entry name" value="Transglycosylase_SLT_dom_1"/>
</dbReference>
<comment type="similarity">
    <text evidence="1">Belongs to the virb1 family.</text>
</comment>
<reference evidence="4 5" key="1">
    <citation type="submission" date="2016-11" db="EMBL/GenBank/DDBJ databases">
        <authorList>
            <person name="Varghese N."/>
            <person name="Submissions S."/>
        </authorList>
    </citation>
    <scope>NUCLEOTIDE SEQUENCE [LARGE SCALE GENOMIC DNA]</scope>
    <source>
        <strain evidence="4 5">DSM 29341</strain>
    </source>
</reference>
<feature type="signal peptide" evidence="2">
    <location>
        <begin position="1"/>
        <end position="23"/>
    </location>
</feature>
<evidence type="ECO:0000313" key="5">
    <source>
        <dbReference type="Proteomes" id="UP000325134"/>
    </source>
</evidence>
<evidence type="ECO:0000256" key="2">
    <source>
        <dbReference type="SAM" id="SignalP"/>
    </source>
</evidence>
<dbReference type="OrthoDB" id="5945995at2"/>
<proteinExistence type="inferred from homology"/>
<gene>
    <name evidence="4" type="ORF">SAMN05444279_11281</name>
</gene>
<accession>A0A1M4XP69</accession>
<feature type="domain" description="Transglycosylase SLT" evidence="3">
    <location>
        <begin position="102"/>
        <end position="159"/>
    </location>
</feature>
<dbReference type="Pfam" id="PF01464">
    <property type="entry name" value="SLT"/>
    <property type="match status" value="1"/>
</dbReference>
<dbReference type="Proteomes" id="UP000325134">
    <property type="component" value="Unassembled WGS sequence"/>
</dbReference>
<dbReference type="RefSeq" id="WP_149775980.1">
    <property type="nucleotide sequence ID" value="NZ_FQVK01000012.1"/>
</dbReference>
<dbReference type="InterPro" id="IPR023346">
    <property type="entry name" value="Lysozyme-like_dom_sf"/>
</dbReference>
<evidence type="ECO:0000313" key="4">
    <source>
        <dbReference type="EMBL" id="SHE95166.1"/>
    </source>
</evidence>
<keyword evidence="2" id="KW-0732">Signal</keyword>
<dbReference type="SUPFAM" id="SSF53955">
    <property type="entry name" value="Lysozyme-like"/>
    <property type="match status" value="1"/>
</dbReference>
<sequence>MPELKIVFLSLWVQALVATAALAVPDMRTADICDRAARRAARAEGVPLDVMQAITRVETGRRVDGSLHPWPWTVNLEGKGYWFGSEAEAKAYVFEVFKSGARSFDVGCFQINYRWHGKAFRSIDAMFDPDQNAAYAAQFLKRLYAEHGDWSAAVGAYHSRTPEYARRYVARFQTVLAALSDAPEPVARQAVDPFHRTALPLIPLGPSAAGADRPALGSLVPASGTAVAFITFDQE</sequence>
<dbReference type="AlphaFoldDB" id="A0A1M4XP69"/>